<dbReference type="RefSeq" id="WP_114367446.1">
    <property type="nucleotide sequence ID" value="NZ_QPEX01000010.1"/>
</dbReference>
<evidence type="ECO:0000313" key="3">
    <source>
        <dbReference type="Proteomes" id="UP000253562"/>
    </source>
</evidence>
<proteinExistence type="predicted"/>
<feature type="signal peptide" evidence="1">
    <location>
        <begin position="1"/>
        <end position="20"/>
    </location>
</feature>
<accession>A0A368KVI8</accession>
<comment type="caution">
    <text evidence="2">The sequence shown here is derived from an EMBL/GenBank/DDBJ whole genome shotgun (WGS) entry which is preliminary data.</text>
</comment>
<evidence type="ECO:0000256" key="1">
    <source>
        <dbReference type="SAM" id="SignalP"/>
    </source>
</evidence>
<protein>
    <submittedName>
        <fullName evidence="2">Uncharacterized protein</fullName>
    </submittedName>
</protein>
<dbReference type="Proteomes" id="UP000253562">
    <property type="component" value="Unassembled WGS sequence"/>
</dbReference>
<feature type="chain" id="PRO_5017000451" evidence="1">
    <location>
        <begin position="21"/>
        <end position="173"/>
    </location>
</feature>
<reference evidence="2 3" key="1">
    <citation type="submission" date="2018-07" db="EMBL/GenBank/DDBJ databases">
        <title>Comparative genomes isolates from brazilian mangrove.</title>
        <authorList>
            <person name="De Araujo J.E."/>
            <person name="Taketani R.G."/>
            <person name="Silva M.C.P."/>
            <person name="Lourenco M.V."/>
            <person name="Oliveira V.M."/>
            <person name="Andreote F.D."/>
        </authorList>
    </citation>
    <scope>NUCLEOTIDE SEQUENCE [LARGE SCALE GENOMIC DNA]</scope>
    <source>
        <strain evidence="2 3">HEX PRIS-MGV</strain>
    </source>
</reference>
<keyword evidence="1" id="KW-0732">Signal</keyword>
<organism evidence="2 3">
    <name type="scientific">Bremerella cremea</name>
    <dbReference type="NCBI Taxonomy" id="1031537"/>
    <lineage>
        <taxon>Bacteria</taxon>
        <taxon>Pseudomonadati</taxon>
        <taxon>Planctomycetota</taxon>
        <taxon>Planctomycetia</taxon>
        <taxon>Pirellulales</taxon>
        <taxon>Pirellulaceae</taxon>
        <taxon>Bremerella</taxon>
    </lineage>
</organism>
<gene>
    <name evidence="2" type="ORF">DTL42_04325</name>
</gene>
<sequence length="173" mass="19266">MLKSYYAAVHVCLWAGFALQVGGCGPASIPSPSPPGFETVVFPNDTVQFDMPKTYKQSVEPEDTVVITPAEESGITLRFNLHVLPEPLAVDFVEMQAKEKGTKVKMIGDNATFTEKGSRSDEDHDYEMTFWQIGFDNMLVVMSAEVDQARKNDIIVVECLKNVPTMIKSMHKF</sequence>
<dbReference type="OrthoDB" id="291083at2"/>
<dbReference type="EMBL" id="QPEX01000010">
    <property type="protein sequence ID" value="RCS54379.1"/>
    <property type="molecule type" value="Genomic_DNA"/>
</dbReference>
<evidence type="ECO:0000313" key="2">
    <source>
        <dbReference type="EMBL" id="RCS54379.1"/>
    </source>
</evidence>
<dbReference type="Gene3D" id="3.40.1000.10">
    <property type="entry name" value="Mog1/PsbP, alpha/beta/alpha sandwich"/>
    <property type="match status" value="1"/>
</dbReference>
<dbReference type="AlphaFoldDB" id="A0A368KVI8"/>
<name>A0A368KVI8_9BACT</name>